<evidence type="ECO:0000313" key="3">
    <source>
        <dbReference type="EMBL" id="CAL1534413.1"/>
    </source>
</evidence>
<organism evidence="3 4">
    <name type="scientific">Lymnaea stagnalis</name>
    <name type="common">Great pond snail</name>
    <name type="synonym">Helix stagnalis</name>
    <dbReference type="NCBI Taxonomy" id="6523"/>
    <lineage>
        <taxon>Eukaryota</taxon>
        <taxon>Metazoa</taxon>
        <taxon>Spiralia</taxon>
        <taxon>Lophotrochozoa</taxon>
        <taxon>Mollusca</taxon>
        <taxon>Gastropoda</taxon>
        <taxon>Heterobranchia</taxon>
        <taxon>Euthyneura</taxon>
        <taxon>Panpulmonata</taxon>
        <taxon>Hygrophila</taxon>
        <taxon>Lymnaeoidea</taxon>
        <taxon>Lymnaeidae</taxon>
        <taxon>Lymnaea</taxon>
    </lineage>
</organism>
<gene>
    <name evidence="3" type="ORF">GSLYS_00008373001</name>
</gene>
<feature type="region of interest" description="Disordered" evidence="1">
    <location>
        <begin position="221"/>
        <end position="263"/>
    </location>
</feature>
<proteinExistence type="predicted"/>
<dbReference type="Proteomes" id="UP001497497">
    <property type="component" value="Unassembled WGS sequence"/>
</dbReference>
<dbReference type="AlphaFoldDB" id="A0AAV2HLZ5"/>
<sequence>MNALVVWLGLCAVMIVHVHKAHSQMFSLDEYCSYELPKMKRGDPGYLSVLKLIKLCSDIETYTSCLKRTRGKTVVNNIYKLHDFEKHFPSDDDMERAGYLFCIVSLISDPYMYNVSPGKVTACHSKVNEVKCEVANEPLSGMLTAAVANNSTDTIASLGCTMYTSYWTCMRDEYAACNPDMKPMFDYYLARAGASCLKTKKLFNPVIFGLTCNGVLITQTPGTLQPTPKPPGPQQPNTNTAFTSTSTMETTTQPRRDGGDSTYGSGCQSSLLVLGMTCVALAMMTHRGPYDSPLEN</sequence>
<keyword evidence="4" id="KW-1185">Reference proteome</keyword>
<keyword evidence="2" id="KW-0732">Signal</keyword>
<evidence type="ECO:0000313" key="4">
    <source>
        <dbReference type="Proteomes" id="UP001497497"/>
    </source>
</evidence>
<dbReference type="EMBL" id="CAXITT010000170">
    <property type="protein sequence ID" value="CAL1534413.1"/>
    <property type="molecule type" value="Genomic_DNA"/>
</dbReference>
<accession>A0AAV2HLZ5</accession>
<evidence type="ECO:0000256" key="2">
    <source>
        <dbReference type="SAM" id="SignalP"/>
    </source>
</evidence>
<comment type="caution">
    <text evidence="3">The sequence shown here is derived from an EMBL/GenBank/DDBJ whole genome shotgun (WGS) entry which is preliminary data.</text>
</comment>
<evidence type="ECO:0008006" key="5">
    <source>
        <dbReference type="Google" id="ProtNLM"/>
    </source>
</evidence>
<feature type="compositionally biased region" description="Low complexity" evidence="1">
    <location>
        <begin position="235"/>
        <end position="252"/>
    </location>
</feature>
<reference evidence="3 4" key="1">
    <citation type="submission" date="2024-04" db="EMBL/GenBank/DDBJ databases">
        <authorList>
            <consortium name="Genoscope - CEA"/>
            <person name="William W."/>
        </authorList>
    </citation>
    <scope>NUCLEOTIDE SEQUENCE [LARGE SCALE GENOMIC DNA]</scope>
</reference>
<evidence type="ECO:0000256" key="1">
    <source>
        <dbReference type="SAM" id="MobiDB-lite"/>
    </source>
</evidence>
<feature type="chain" id="PRO_5043841962" description="Secreted protein" evidence="2">
    <location>
        <begin position="24"/>
        <end position="296"/>
    </location>
</feature>
<feature type="signal peptide" evidence="2">
    <location>
        <begin position="1"/>
        <end position="23"/>
    </location>
</feature>
<name>A0AAV2HLZ5_LYMST</name>
<protein>
    <recommendedName>
        <fullName evidence="5">Secreted protein</fullName>
    </recommendedName>
</protein>